<sequence>MKRKVTNIGDLKINGYEGEYIFENIEKTHDFYEADTLKKWSSLIKNPQVIFDIGANLGNHTLYWATKLSPKVIYSFEPLKANLECLQRNCDDNQLQERVVIVPEAVGGQKNIVQIKNYDESNLGSTSFEVQKSDDSVGIPLTTVDIFVQENQLERLDFVKIDTEGFECDVLAGMQQSIQRFHPAIWVEVSAETGEKVNQLLEQMGYFLADVIRANLLFLDKKLYSEVESYDFKQALYEMLYYLNRTNLYYENYVKMKGWNENNIAKNTQLSGQNQILKSQMEELNSQLTNKSNDLIQLNEDFKRQNEDWNIRYEQLEQLNEDFKRQNEDWQTRYDELEQNTKNLQEKINLLLEIQEKLLADKTYLEQEVERFAHLNREYAEALSDQVQS</sequence>
<feature type="non-terminal residue" evidence="3">
    <location>
        <position position="389"/>
    </location>
</feature>
<protein>
    <submittedName>
        <fullName evidence="3">FkbM family methyltransferase</fullName>
    </submittedName>
</protein>
<proteinExistence type="predicted"/>
<dbReference type="Proteomes" id="UP000462501">
    <property type="component" value="Unassembled WGS sequence"/>
</dbReference>
<dbReference type="AlphaFoldDB" id="A0A845STW2"/>
<organism evidence="3 4">
    <name type="scientific">Anaerotruncus colihominis</name>
    <dbReference type="NCBI Taxonomy" id="169435"/>
    <lineage>
        <taxon>Bacteria</taxon>
        <taxon>Bacillati</taxon>
        <taxon>Bacillota</taxon>
        <taxon>Clostridia</taxon>
        <taxon>Eubacteriales</taxon>
        <taxon>Oscillospiraceae</taxon>
        <taxon>Anaerotruncus</taxon>
    </lineage>
</organism>
<evidence type="ECO:0000259" key="2">
    <source>
        <dbReference type="Pfam" id="PF05050"/>
    </source>
</evidence>
<accession>A0A845STW2</accession>
<dbReference type="EMBL" id="VIQT01000016">
    <property type="protein sequence ID" value="NDO39956.1"/>
    <property type="molecule type" value="Genomic_DNA"/>
</dbReference>
<comment type="caution">
    <text evidence="3">The sequence shown here is derived from an EMBL/GenBank/DDBJ whole genome shotgun (WGS) entry which is preliminary data.</text>
</comment>
<dbReference type="InterPro" id="IPR029063">
    <property type="entry name" value="SAM-dependent_MTases_sf"/>
</dbReference>
<dbReference type="Gene3D" id="3.40.50.150">
    <property type="entry name" value="Vaccinia Virus protein VP39"/>
    <property type="match status" value="1"/>
</dbReference>
<dbReference type="GO" id="GO:0032259">
    <property type="term" value="P:methylation"/>
    <property type="evidence" value="ECO:0007669"/>
    <property type="project" value="UniProtKB-KW"/>
</dbReference>
<dbReference type="Pfam" id="PF05050">
    <property type="entry name" value="Methyltransf_21"/>
    <property type="match status" value="1"/>
</dbReference>
<evidence type="ECO:0000256" key="1">
    <source>
        <dbReference type="SAM" id="Coils"/>
    </source>
</evidence>
<evidence type="ECO:0000313" key="4">
    <source>
        <dbReference type="Proteomes" id="UP000462501"/>
    </source>
</evidence>
<dbReference type="NCBIfam" id="TIGR01444">
    <property type="entry name" value="fkbM_fam"/>
    <property type="match status" value="1"/>
</dbReference>
<evidence type="ECO:0000313" key="3">
    <source>
        <dbReference type="EMBL" id="NDO39956.1"/>
    </source>
</evidence>
<feature type="coiled-coil region" evidence="1">
    <location>
        <begin position="267"/>
        <end position="385"/>
    </location>
</feature>
<dbReference type="InterPro" id="IPR006342">
    <property type="entry name" value="FkbM_mtfrase"/>
</dbReference>
<reference evidence="3 4" key="1">
    <citation type="submission" date="2019-06" db="EMBL/GenBank/DDBJ databases">
        <title>Draft genome sequences of 15 bacterial species constituting the stable defined intestinal microbiota of the GM15 gnotobiotic mouse model.</title>
        <authorList>
            <person name="Elie C."/>
            <person name="Mathieu A."/>
            <person name="Saliou A."/>
            <person name="Darnaud M."/>
            <person name="Leulier F."/>
            <person name="Tamellini A."/>
        </authorList>
    </citation>
    <scope>NUCLEOTIDE SEQUENCE [LARGE SCALE GENOMIC DNA]</scope>
    <source>
        <strain evidence="3 4">JM4-15</strain>
    </source>
</reference>
<dbReference type="PANTHER" id="PTHR34203">
    <property type="entry name" value="METHYLTRANSFERASE, FKBM FAMILY PROTEIN"/>
    <property type="match status" value="1"/>
</dbReference>
<feature type="domain" description="Methyltransferase FkbM" evidence="2">
    <location>
        <begin position="52"/>
        <end position="206"/>
    </location>
</feature>
<keyword evidence="1" id="KW-0175">Coiled coil</keyword>
<dbReference type="PANTHER" id="PTHR34203:SF15">
    <property type="entry name" value="SLL1173 PROTEIN"/>
    <property type="match status" value="1"/>
</dbReference>
<keyword evidence="3" id="KW-0489">Methyltransferase</keyword>
<dbReference type="GO" id="GO:0008168">
    <property type="term" value="F:methyltransferase activity"/>
    <property type="evidence" value="ECO:0007669"/>
    <property type="project" value="UniProtKB-KW"/>
</dbReference>
<keyword evidence="3" id="KW-0808">Transferase</keyword>
<dbReference type="RefSeq" id="WP_162221562.1">
    <property type="nucleotide sequence ID" value="NZ_VIQT01000016.1"/>
</dbReference>
<dbReference type="SUPFAM" id="SSF53335">
    <property type="entry name" value="S-adenosyl-L-methionine-dependent methyltransferases"/>
    <property type="match status" value="1"/>
</dbReference>
<gene>
    <name evidence="3" type="ORF">FMM72_12055</name>
</gene>
<dbReference type="InterPro" id="IPR052514">
    <property type="entry name" value="SAM-dependent_MTase"/>
</dbReference>
<name>A0A845STW2_9FIRM</name>